<gene>
    <name evidence="1" type="ORF">LSALG_LOCUS2599</name>
</gene>
<dbReference type="Proteomes" id="UP001177003">
    <property type="component" value="Chromosome 0"/>
</dbReference>
<name>A0AA35Y1Y1_LACSI</name>
<protein>
    <submittedName>
        <fullName evidence="1">Uncharacterized protein</fullName>
    </submittedName>
</protein>
<evidence type="ECO:0000313" key="1">
    <source>
        <dbReference type="EMBL" id="CAI9261825.1"/>
    </source>
</evidence>
<dbReference type="AlphaFoldDB" id="A0AA35Y1Y1"/>
<accession>A0AA35Y1Y1</accession>
<sequence length="107" mass="13246">MDEEVKRVLLQKEADMDNKAYNDYAFQRNLLDKYWDDIDRKRNWNWIISTRQEIQYTESSIRSSEEIVQKIKNELGLHEYNLEKTKKEVIAMKKEYPYEFPMWEEDE</sequence>
<organism evidence="1 2">
    <name type="scientific">Lactuca saligna</name>
    <name type="common">Willowleaf lettuce</name>
    <dbReference type="NCBI Taxonomy" id="75948"/>
    <lineage>
        <taxon>Eukaryota</taxon>
        <taxon>Viridiplantae</taxon>
        <taxon>Streptophyta</taxon>
        <taxon>Embryophyta</taxon>
        <taxon>Tracheophyta</taxon>
        <taxon>Spermatophyta</taxon>
        <taxon>Magnoliopsida</taxon>
        <taxon>eudicotyledons</taxon>
        <taxon>Gunneridae</taxon>
        <taxon>Pentapetalae</taxon>
        <taxon>asterids</taxon>
        <taxon>campanulids</taxon>
        <taxon>Asterales</taxon>
        <taxon>Asteraceae</taxon>
        <taxon>Cichorioideae</taxon>
        <taxon>Cichorieae</taxon>
        <taxon>Lactucinae</taxon>
        <taxon>Lactuca</taxon>
    </lineage>
</organism>
<dbReference type="EMBL" id="OX465086">
    <property type="protein sequence ID" value="CAI9261825.1"/>
    <property type="molecule type" value="Genomic_DNA"/>
</dbReference>
<evidence type="ECO:0000313" key="2">
    <source>
        <dbReference type="Proteomes" id="UP001177003"/>
    </source>
</evidence>
<proteinExistence type="predicted"/>
<keyword evidence="2" id="KW-1185">Reference proteome</keyword>
<reference evidence="1" key="1">
    <citation type="submission" date="2023-04" db="EMBL/GenBank/DDBJ databases">
        <authorList>
            <person name="Vijverberg K."/>
            <person name="Xiong W."/>
            <person name="Schranz E."/>
        </authorList>
    </citation>
    <scope>NUCLEOTIDE SEQUENCE</scope>
</reference>